<feature type="chain" id="PRO_5039434408" evidence="1">
    <location>
        <begin position="21"/>
        <end position="308"/>
    </location>
</feature>
<reference evidence="3" key="1">
    <citation type="journal article" date="2021" name="PeerJ">
        <title>Extensive microbial diversity within the chicken gut microbiome revealed by metagenomics and culture.</title>
        <authorList>
            <person name="Gilroy R."/>
            <person name="Ravi A."/>
            <person name="Getino M."/>
            <person name="Pursley I."/>
            <person name="Horton D.L."/>
            <person name="Alikhan N.F."/>
            <person name="Baker D."/>
            <person name="Gharbi K."/>
            <person name="Hall N."/>
            <person name="Watson M."/>
            <person name="Adriaenssens E.M."/>
            <person name="Foster-Nyarko E."/>
            <person name="Jarju S."/>
            <person name="Secka A."/>
            <person name="Antonio M."/>
            <person name="Oren A."/>
            <person name="Chaudhuri R.R."/>
            <person name="La Ragione R."/>
            <person name="Hildebrand F."/>
            <person name="Pallen M.J."/>
        </authorList>
    </citation>
    <scope>NUCLEOTIDE SEQUENCE</scope>
    <source>
        <strain evidence="3">14975</strain>
    </source>
</reference>
<dbReference type="Pfam" id="PF13899">
    <property type="entry name" value="Thioredoxin_7"/>
    <property type="match status" value="1"/>
</dbReference>
<gene>
    <name evidence="3" type="ORF">H9862_07655</name>
</gene>
<comment type="caution">
    <text evidence="3">The sequence shown here is derived from an EMBL/GenBank/DDBJ whole genome shotgun (WGS) entry which is preliminary data.</text>
</comment>
<organism evidence="3 4">
    <name type="scientific">Candidatus Akkermansia intestinigallinarum</name>
    <dbReference type="NCBI Taxonomy" id="2838431"/>
    <lineage>
        <taxon>Bacteria</taxon>
        <taxon>Pseudomonadati</taxon>
        <taxon>Verrucomicrobiota</taxon>
        <taxon>Verrucomicrobiia</taxon>
        <taxon>Verrucomicrobiales</taxon>
        <taxon>Akkermansiaceae</taxon>
        <taxon>Akkermansia</taxon>
    </lineage>
</organism>
<feature type="domain" description="Thioredoxin" evidence="2">
    <location>
        <begin position="7"/>
        <end position="172"/>
    </location>
</feature>
<evidence type="ECO:0000256" key="1">
    <source>
        <dbReference type="SAM" id="SignalP"/>
    </source>
</evidence>
<dbReference type="SUPFAM" id="SSF52833">
    <property type="entry name" value="Thioredoxin-like"/>
    <property type="match status" value="1"/>
</dbReference>
<sequence length="308" mass="34948">MHKTALSLFGFVALALSVQAAEWLTDPEEAKQRATAEHKAILVSFTGSDWCAYCMKLRKRVFETEAFEEYASRNYVLLEIDLPEKEGFDPALKERNQQLCDSYGITAFPTVLVLSCKGHTAGGFIGGRPGPDAVMHALAPGLENARRMERIYDLPADQQAEELVRIYKSLPSRLRGAARGLRSEILRLAHSDSEALRELHAELAAEQQLDDFRRRIEESGECPAEVLRKLDEMIAQSMPQNLPVLLDAKFNLQMMTAETLDDLEAARQTLLRLAELKPEYREKIESMIRECFADPELLLEVLRQERER</sequence>
<name>A0A9D1VCI2_9BACT</name>
<evidence type="ECO:0000313" key="4">
    <source>
        <dbReference type="Proteomes" id="UP000823964"/>
    </source>
</evidence>
<evidence type="ECO:0000259" key="2">
    <source>
        <dbReference type="PROSITE" id="PS51352"/>
    </source>
</evidence>
<dbReference type="InterPro" id="IPR036249">
    <property type="entry name" value="Thioredoxin-like_sf"/>
</dbReference>
<dbReference type="EMBL" id="DXFQ01000142">
    <property type="protein sequence ID" value="HIX20457.1"/>
    <property type="molecule type" value="Genomic_DNA"/>
</dbReference>
<accession>A0A9D1VCI2</accession>
<dbReference type="AlphaFoldDB" id="A0A9D1VCI2"/>
<protein>
    <submittedName>
        <fullName evidence="3">Thioredoxin family protein</fullName>
    </submittedName>
</protein>
<reference evidence="3" key="2">
    <citation type="submission" date="2021-04" db="EMBL/GenBank/DDBJ databases">
        <authorList>
            <person name="Gilroy R."/>
        </authorList>
    </citation>
    <scope>NUCLEOTIDE SEQUENCE</scope>
    <source>
        <strain evidence="3">14975</strain>
    </source>
</reference>
<proteinExistence type="predicted"/>
<keyword evidence="1" id="KW-0732">Signal</keyword>
<dbReference type="Proteomes" id="UP000823964">
    <property type="component" value="Unassembled WGS sequence"/>
</dbReference>
<dbReference type="Gene3D" id="3.40.30.10">
    <property type="entry name" value="Glutaredoxin"/>
    <property type="match status" value="1"/>
</dbReference>
<evidence type="ECO:0000313" key="3">
    <source>
        <dbReference type="EMBL" id="HIX20457.1"/>
    </source>
</evidence>
<feature type="signal peptide" evidence="1">
    <location>
        <begin position="1"/>
        <end position="20"/>
    </location>
</feature>
<dbReference type="InterPro" id="IPR013766">
    <property type="entry name" value="Thioredoxin_domain"/>
</dbReference>
<dbReference type="PROSITE" id="PS51352">
    <property type="entry name" value="THIOREDOXIN_2"/>
    <property type="match status" value="1"/>
</dbReference>